<accession>A0A9Q0JPP8</accession>
<reference evidence="2" key="1">
    <citation type="submission" date="2022-02" db="EMBL/GenBank/DDBJ databases">
        <authorList>
            <person name="Henning P.M."/>
            <person name="McCubbin A.G."/>
            <person name="Shore J.S."/>
        </authorList>
    </citation>
    <scope>NUCLEOTIDE SEQUENCE</scope>
    <source>
        <strain evidence="2">F60SS</strain>
        <tissue evidence="2">Leaves</tissue>
    </source>
</reference>
<comment type="similarity">
    <text evidence="1">Belongs to the aldehyde dehydrogenase family.</text>
</comment>
<evidence type="ECO:0000313" key="3">
    <source>
        <dbReference type="Proteomes" id="UP001141552"/>
    </source>
</evidence>
<dbReference type="Proteomes" id="UP001141552">
    <property type="component" value="Unassembled WGS sequence"/>
</dbReference>
<dbReference type="GO" id="GO:0005739">
    <property type="term" value="C:mitochondrion"/>
    <property type="evidence" value="ECO:0007669"/>
    <property type="project" value="TreeGrafter"/>
</dbReference>
<evidence type="ECO:0008006" key="4">
    <source>
        <dbReference type="Google" id="ProtNLM"/>
    </source>
</evidence>
<reference evidence="2" key="2">
    <citation type="journal article" date="2023" name="Plants (Basel)">
        <title>Annotation of the Turnera subulata (Passifloraceae) Draft Genome Reveals the S-Locus Evolved after the Divergence of Turneroideae from Passifloroideae in a Stepwise Manner.</title>
        <authorList>
            <person name="Henning P.M."/>
            <person name="Roalson E.H."/>
            <person name="Mir W."/>
            <person name="McCubbin A.G."/>
            <person name="Shore J.S."/>
        </authorList>
    </citation>
    <scope>NUCLEOTIDE SEQUENCE</scope>
    <source>
        <strain evidence="2">F60SS</strain>
    </source>
</reference>
<dbReference type="GO" id="GO:0006210">
    <property type="term" value="P:thymine catabolic process"/>
    <property type="evidence" value="ECO:0007669"/>
    <property type="project" value="TreeGrafter"/>
</dbReference>
<dbReference type="GO" id="GO:0004491">
    <property type="term" value="F:methylmalonate-semialdehyde dehydrogenase (acylating, NAD) activity"/>
    <property type="evidence" value="ECO:0007669"/>
    <property type="project" value="InterPro"/>
</dbReference>
<feature type="non-terminal residue" evidence="2">
    <location>
        <position position="1"/>
    </location>
</feature>
<dbReference type="PANTHER" id="PTHR43866">
    <property type="entry name" value="MALONATE-SEMIALDEHYDE DEHYDROGENASE"/>
    <property type="match status" value="1"/>
</dbReference>
<comment type="caution">
    <text evidence="2">The sequence shown here is derived from an EMBL/GenBank/DDBJ whole genome shotgun (WGS) entry which is preliminary data.</text>
</comment>
<evidence type="ECO:0000256" key="1">
    <source>
        <dbReference type="ARBA" id="ARBA00009986"/>
    </source>
</evidence>
<proteinExistence type="inferred from homology"/>
<protein>
    <recommendedName>
        <fullName evidence="4">FAR1 domain-containing protein</fullName>
    </recommendedName>
</protein>
<sequence>PKLFLIIDGPKSIVPPISSLKHQQIDMDKDYLDLINRNSSTIEDLTEDCHDVPHPDATSITDVTEDHVPANPNIVNGSQDEEFLMQQQAMYNLQMKVFQEREELIVNVRNVALAQGFVTIIKRSKANHYVILQCDRGGVYRSNNVPMELRKRKTSSRLINCSFELWGKRNKDGTWRVEIKNLSHNHELSKDLSGHPYVRRFSQEEVEHIKEMSLAGCRPRQILTSLRVGALVHQDFTIYSFCTYNECYNFVL</sequence>
<dbReference type="EMBL" id="JAKUCV010000941">
    <property type="protein sequence ID" value="KAJ4848280.1"/>
    <property type="molecule type" value="Genomic_DNA"/>
</dbReference>
<dbReference type="OrthoDB" id="4327540at2759"/>
<keyword evidence="3" id="KW-1185">Reference proteome</keyword>
<dbReference type="AlphaFoldDB" id="A0A9Q0JPP8"/>
<gene>
    <name evidence="2" type="ORF">Tsubulata_022122</name>
</gene>
<dbReference type="PANTHER" id="PTHR43866:SF3">
    <property type="entry name" value="METHYLMALONATE-SEMIALDEHYDE DEHYDROGENASE [ACYLATING], MITOCHONDRIAL"/>
    <property type="match status" value="1"/>
</dbReference>
<evidence type="ECO:0000313" key="2">
    <source>
        <dbReference type="EMBL" id="KAJ4848280.1"/>
    </source>
</evidence>
<organism evidence="2 3">
    <name type="scientific">Turnera subulata</name>
    <dbReference type="NCBI Taxonomy" id="218843"/>
    <lineage>
        <taxon>Eukaryota</taxon>
        <taxon>Viridiplantae</taxon>
        <taxon>Streptophyta</taxon>
        <taxon>Embryophyta</taxon>
        <taxon>Tracheophyta</taxon>
        <taxon>Spermatophyta</taxon>
        <taxon>Magnoliopsida</taxon>
        <taxon>eudicotyledons</taxon>
        <taxon>Gunneridae</taxon>
        <taxon>Pentapetalae</taxon>
        <taxon>rosids</taxon>
        <taxon>fabids</taxon>
        <taxon>Malpighiales</taxon>
        <taxon>Passifloraceae</taxon>
        <taxon>Turnera</taxon>
    </lineage>
</organism>
<dbReference type="InterPro" id="IPR010061">
    <property type="entry name" value="MeMal-semiAld_DH"/>
</dbReference>
<dbReference type="GO" id="GO:0006574">
    <property type="term" value="P:L-valine catabolic process"/>
    <property type="evidence" value="ECO:0007669"/>
    <property type="project" value="TreeGrafter"/>
</dbReference>
<name>A0A9Q0JPP8_9ROSI</name>